<sequence length="99" mass="11565">AQLLHHGPLPVQRHQVRQRRHHQARQRDGGPLLLAHARRPARRERCVRARPVPTSRRRRLVPRLPVHEPAQHHDRPQRPADQGPRKQGRRGILVRGGED</sequence>
<keyword evidence="3" id="KW-1185">Reference proteome</keyword>
<proteinExistence type="predicted"/>
<dbReference type="Proteomes" id="UP000044602">
    <property type="component" value="Unassembled WGS sequence"/>
</dbReference>
<feature type="non-terminal residue" evidence="2">
    <location>
        <position position="1"/>
    </location>
</feature>
<reference evidence="2 3" key="1">
    <citation type="submission" date="2015-05" db="EMBL/GenBank/DDBJ databases">
        <authorList>
            <person name="Wang D.B."/>
            <person name="Wang M."/>
        </authorList>
    </citation>
    <scope>NUCLEOTIDE SEQUENCE [LARGE SCALE GENOMIC DNA]</scope>
    <source>
        <strain evidence="2">VL1</strain>
    </source>
</reference>
<evidence type="ECO:0000256" key="1">
    <source>
        <dbReference type="SAM" id="MobiDB-lite"/>
    </source>
</evidence>
<gene>
    <name evidence="2" type="ORF">BN1708_018193</name>
</gene>
<protein>
    <submittedName>
        <fullName evidence="2">Uncharacterized protein</fullName>
    </submittedName>
</protein>
<dbReference type="EMBL" id="CVQH01019735">
    <property type="protein sequence ID" value="CRK25866.1"/>
    <property type="molecule type" value="Genomic_DNA"/>
</dbReference>
<feature type="non-terminal residue" evidence="2">
    <location>
        <position position="99"/>
    </location>
</feature>
<feature type="region of interest" description="Disordered" evidence="1">
    <location>
        <begin position="1"/>
        <end position="99"/>
    </location>
</feature>
<accession>A0A0G4LUW3</accession>
<feature type="compositionally biased region" description="Basic residues" evidence="1">
    <location>
        <begin position="14"/>
        <end position="24"/>
    </location>
</feature>
<evidence type="ECO:0000313" key="2">
    <source>
        <dbReference type="EMBL" id="CRK25866.1"/>
    </source>
</evidence>
<evidence type="ECO:0000313" key="3">
    <source>
        <dbReference type="Proteomes" id="UP000044602"/>
    </source>
</evidence>
<feature type="compositionally biased region" description="Basic and acidic residues" evidence="1">
    <location>
        <begin position="65"/>
        <end position="78"/>
    </location>
</feature>
<organism evidence="2 3">
    <name type="scientific">Verticillium longisporum</name>
    <name type="common">Verticillium dahliae var. longisporum</name>
    <dbReference type="NCBI Taxonomy" id="100787"/>
    <lineage>
        <taxon>Eukaryota</taxon>
        <taxon>Fungi</taxon>
        <taxon>Dikarya</taxon>
        <taxon>Ascomycota</taxon>
        <taxon>Pezizomycotina</taxon>
        <taxon>Sordariomycetes</taxon>
        <taxon>Hypocreomycetidae</taxon>
        <taxon>Glomerellales</taxon>
        <taxon>Plectosphaerellaceae</taxon>
        <taxon>Verticillium</taxon>
    </lineage>
</organism>
<name>A0A0G4LUW3_VERLO</name>
<dbReference type="AlphaFoldDB" id="A0A0G4LUW3"/>